<name>A0A7X5EZ62_9HYPH</name>
<evidence type="ECO:0000313" key="2">
    <source>
        <dbReference type="EMBL" id="NBN76803.1"/>
    </source>
</evidence>
<organism evidence="2 3">
    <name type="scientific">Pannonibacter tanglangensis</name>
    <dbReference type="NCBI Taxonomy" id="2750084"/>
    <lineage>
        <taxon>Bacteria</taxon>
        <taxon>Pseudomonadati</taxon>
        <taxon>Pseudomonadota</taxon>
        <taxon>Alphaproteobacteria</taxon>
        <taxon>Hyphomicrobiales</taxon>
        <taxon>Stappiaceae</taxon>
        <taxon>Pannonibacter</taxon>
    </lineage>
</organism>
<proteinExistence type="predicted"/>
<sequence>MISRLATAVFAAAVLGLPIPEPAAAASDWPAAETYLAVPGCAASSTQQACLKTRVLFVEYYERAKLGDRDAQFAVATCLSEGCFGSVTIDRVAACAWRMVMLTKDPSEKYNKTIRQFRTDCGQLDDNGKRRADELASGLLSKLPGTD</sequence>
<keyword evidence="3" id="KW-1185">Reference proteome</keyword>
<feature type="signal peptide" evidence="1">
    <location>
        <begin position="1"/>
        <end position="25"/>
    </location>
</feature>
<keyword evidence="1" id="KW-0732">Signal</keyword>
<accession>A0A7X5EZ62</accession>
<dbReference type="EMBL" id="JAABLQ010000001">
    <property type="protein sequence ID" value="NBN76803.1"/>
    <property type="molecule type" value="Genomic_DNA"/>
</dbReference>
<comment type="caution">
    <text evidence="2">The sequence shown here is derived from an EMBL/GenBank/DDBJ whole genome shotgun (WGS) entry which is preliminary data.</text>
</comment>
<dbReference type="Proteomes" id="UP000586722">
    <property type="component" value="Unassembled WGS sequence"/>
</dbReference>
<reference evidence="2 3" key="1">
    <citation type="submission" date="2020-01" db="EMBL/GenBank/DDBJ databases">
        <authorList>
            <person name="Peng S.Y."/>
            <person name="Li J."/>
            <person name="Wang M."/>
            <person name="Wang L."/>
            <person name="Wang C.Q."/>
            <person name="Wang J.R."/>
        </authorList>
    </citation>
    <scope>NUCLEOTIDE SEQUENCE [LARGE SCALE GENOMIC DNA]</scope>
    <source>
        <strain evidence="2 3">XCT-53</strain>
    </source>
</reference>
<protein>
    <submittedName>
        <fullName evidence="2">Uncharacterized protein</fullName>
    </submittedName>
</protein>
<feature type="chain" id="PRO_5031055197" evidence="1">
    <location>
        <begin position="26"/>
        <end position="147"/>
    </location>
</feature>
<dbReference type="AlphaFoldDB" id="A0A7X5EZ62"/>
<gene>
    <name evidence="2" type="ORF">GWI72_00810</name>
</gene>
<evidence type="ECO:0000256" key="1">
    <source>
        <dbReference type="SAM" id="SignalP"/>
    </source>
</evidence>
<evidence type="ECO:0000313" key="3">
    <source>
        <dbReference type="Proteomes" id="UP000586722"/>
    </source>
</evidence>
<dbReference type="RefSeq" id="WP_161707548.1">
    <property type="nucleotide sequence ID" value="NZ_JAABLQ010000001.1"/>
</dbReference>